<dbReference type="RefSeq" id="WP_189866604.1">
    <property type="nucleotide sequence ID" value="NZ_BMVW01000023.1"/>
</dbReference>
<accession>A0A918UX60</accession>
<dbReference type="InterPro" id="IPR029068">
    <property type="entry name" value="Glyas_Bleomycin-R_OHBP_Dase"/>
</dbReference>
<dbReference type="Gene3D" id="3.10.180.10">
    <property type="entry name" value="2,3-Dihydroxybiphenyl 1,2-Dioxygenase, domain 1"/>
    <property type="match status" value="1"/>
</dbReference>
<dbReference type="AlphaFoldDB" id="A0A918UX60"/>
<dbReference type="Proteomes" id="UP000622166">
    <property type="component" value="Unassembled WGS sequence"/>
</dbReference>
<organism evidence="1 2">
    <name type="scientific">Streptomyces poonensis</name>
    <dbReference type="NCBI Taxonomy" id="68255"/>
    <lineage>
        <taxon>Bacteria</taxon>
        <taxon>Bacillati</taxon>
        <taxon>Actinomycetota</taxon>
        <taxon>Actinomycetes</taxon>
        <taxon>Kitasatosporales</taxon>
        <taxon>Streptomycetaceae</taxon>
        <taxon>Streptomyces</taxon>
    </lineage>
</organism>
<dbReference type="EMBL" id="BMVW01000023">
    <property type="protein sequence ID" value="GGZ40095.1"/>
    <property type="molecule type" value="Genomic_DNA"/>
</dbReference>
<evidence type="ECO:0000313" key="2">
    <source>
        <dbReference type="Proteomes" id="UP000622166"/>
    </source>
</evidence>
<gene>
    <name evidence="1" type="ORF">GCM10010365_71170</name>
</gene>
<reference evidence="1" key="2">
    <citation type="submission" date="2020-09" db="EMBL/GenBank/DDBJ databases">
        <authorList>
            <person name="Sun Q."/>
            <person name="Ohkuma M."/>
        </authorList>
    </citation>
    <scope>NUCLEOTIDE SEQUENCE</scope>
    <source>
        <strain evidence="1">JCM 4815</strain>
    </source>
</reference>
<proteinExistence type="predicted"/>
<protein>
    <submittedName>
        <fullName evidence="1">Glyoxalase</fullName>
    </submittedName>
</protein>
<evidence type="ECO:0000313" key="1">
    <source>
        <dbReference type="EMBL" id="GGZ40095.1"/>
    </source>
</evidence>
<keyword evidence="2" id="KW-1185">Reference proteome</keyword>
<sequence>MTTEGVEGVYLETHNWGKTANFLQALGYKVEFATEEGSGMLRNGSGPYLLLAEVPEDQKPDFQVVLRVPDAEAFIADASLDVVTSFEETHYGTQEMKVRDPDGRVWSLQAPIKK</sequence>
<reference evidence="1" key="1">
    <citation type="journal article" date="2014" name="Int. J. Syst. Evol. Microbiol.">
        <title>Complete genome sequence of Corynebacterium casei LMG S-19264T (=DSM 44701T), isolated from a smear-ripened cheese.</title>
        <authorList>
            <consortium name="US DOE Joint Genome Institute (JGI-PGF)"/>
            <person name="Walter F."/>
            <person name="Albersmeier A."/>
            <person name="Kalinowski J."/>
            <person name="Ruckert C."/>
        </authorList>
    </citation>
    <scope>NUCLEOTIDE SEQUENCE</scope>
    <source>
        <strain evidence="1">JCM 4815</strain>
    </source>
</reference>
<comment type="caution">
    <text evidence="1">The sequence shown here is derived from an EMBL/GenBank/DDBJ whole genome shotgun (WGS) entry which is preliminary data.</text>
</comment>
<dbReference type="SUPFAM" id="SSF54593">
    <property type="entry name" value="Glyoxalase/Bleomycin resistance protein/Dihydroxybiphenyl dioxygenase"/>
    <property type="match status" value="1"/>
</dbReference>
<name>A0A918UX60_9ACTN</name>